<evidence type="ECO:0000313" key="3">
    <source>
        <dbReference type="Proteomes" id="UP000605992"/>
    </source>
</evidence>
<reference evidence="2" key="1">
    <citation type="submission" date="2021-01" db="EMBL/GenBank/DDBJ databases">
        <title>Whole genome shotgun sequence of Planotetraspora thailandica NBRC 104271.</title>
        <authorList>
            <person name="Komaki H."/>
            <person name="Tamura T."/>
        </authorList>
    </citation>
    <scope>NUCLEOTIDE SEQUENCE</scope>
    <source>
        <strain evidence="2">NBRC 104271</strain>
    </source>
</reference>
<evidence type="ECO:0000313" key="2">
    <source>
        <dbReference type="EMBL" id="GII56961.1"/>
    </source>
</evidence>
<comment type="caution">
    <text evidence="2">The sequence shown here is derived from an EMBL/GenBank/DDBJ whole genome shotgun (WGS) entry which is preliminary data.</text>
</comment>
<dbReference type="RefSeq" id="WP_203947097.1">
    <property type="nucleotide sequence ID" value="NZ_BOOR01000043.1"/>
</dbReference>
<gene>
    <name evidence="2" type="ORF">Pth03_53500</name>
</gene>
<evidence type="ECO:0008006" key="4">
    <source>
        <dbReference type="Google" id="ProtNLM"/>
    </source>
</evidence>
<keyword evidence="3" id="KW-1185">Reference proteome</keyword>
<protein>
    <recommendedName>
        <fullName evidence="4">DUF916 domain-containing protein</fullName>
    </recommendedName>
</protein>
<proteinExistence type="predicted"/>
<accession>A0A8J3XY95</accession>
<name>A0A8J3XY95_9ACTN</name>
<keyword evidence="1" id="KW-0812">Transmembrane</keyword>
<keyword evidence="1" id="KW-1133">Transmembrane helix</keyword>
<organism evidence="2 3">
    <name type="scientific">Planotetraspora thailandica</name>
    <dbReference type="NCBI Taxonomy" id="487172"/>
    <lineage>
        <taxon>Bacteria</taxon>
        <taxon>Bacillati</taxon>
        <taxon>Actinomycetota</taxon>
        <taxon>Actinomycetes</taxon>
        <taxon>Streptosporangiales</taxon>
        <taxon>Streptosporangiaceae</taxon>
        <taxon>Planotetraspora</taxon>
    </lineage>
</organism>
<keyword evidence="1" id="KW-0472">Membrane</keyword>
<dbReference type="Proteomes" id="UP000605992">
    <property type="component" value="Unassembled WGS sequence"/>
</dbReference>
<dbReference type="EMBL" id="BOOR01000043">
    <property type="protein sequence ID" value="GII56961.1"/>
    <property type="molecule type" value="Genomic_DNA"/>
</dbReference>
<dbReference type="AlphaFoldDB" id="A0A8J3XY95"/>
<evidence type="ECO:0000256" key="1">
    <source>
        <dbReference type="SAM" id="Phobius"/>
    </source>
</evidence>
<sequence length="374" mass="39712">MYSLKSLDRAWRSSRSGRLIAGLLAMLTILLTVPVAPAQAADGEAAFSADPATKAGRDGRSRFTYELAPGQRVTDYVEIRNDGKTRGSFVIYTTDAYNTPEGAFALLTSAQVPQGPGTWADFGHRCDPAADRSCTIPSSAEVTLGPGKSKVVPFTIKVPADARPGDHAGGVVASLASGKGQIRVENRVITRMYIRVAGELQPHVSIGGIRTELGNGWASLSHPLKVTYTLTNTGNVALRGRIESWVTGPFGNRVATGEKAETSELLPGQKRTLVARMAGVPALGLLTAHVRLVPFVDAGALDPGPLTNTERTASLWVVPWLVVVALVIAVAAVVWAWRRRRSRAARHAAELETALAEGRRQALEETASSGEPPA</sequence>
<feature type="transmembrane region" description="Helical" evidence="1">
    <location>
        <begin position="315"/>
        <end position="337"/>
    </location>
</feature>